<dbReference type="RefSeq" id="WP_176526883.1">
    <property type="nucleotide sequence ID" value="NZ_OBQD01000020.1"/>
</dbReference>
<dbReference type="Gene3D" id="1.10.287.470">
    <property type="entry name" value="Helix hairpin bin"/>
    <property type="match status" value="1"/>
</dbReference>
<dbReference type="InterPro" id="IPR058626">
    <property type="entry name" value="MdtA-like_b-barrel"/>
</dbReference>
<dbReference type="EMBL" id="OBQD01000020">
    <property type="protein sequence ID" value="SOC46016.1"/>
    <property type="molecule type" value="Genomic_DNA"/>
</dbReference>
<comment type="similarity">
    <text evidence="2">Belongs to the membrane fusion protein (MFP) (TC 8.A.1) family.</text>
</comment>
<comment type="subcellular location">
    <subcellularLocation>
        <location evidence="1">Cell envelope</location>
    </subcellularLocation>
</comment>
<gene>
    <name evidence="7" type="ORF">SAMN05892877_12026</name>
</gene>
<dbReference type="FunFam" id="2.40.420.20:FF:000001">
    <property type="entry name" value="Efflux RND transporter periplasmic adaptor subunit"/>
    <property type="match status" value="1"/>
</dbReference>
<dbReference type="Gene3D" id="2.40.50.100">
    <property type="match status" value="1"/>
</dbReference>
<dbReference type="GO" id="GO:0005886">
    <property type="term" value="C:plasma membrane"/>
    <property type="evidence" value="ECO:0007669"/>
    <property type="project" value="TreeGrafter"/>
</dbReference>
<organism evidence="7 8">
    <name type="scientific">Rhizobium subbaraonis</name>
    <dbReference type="NCBI Taxonomy" id="908946"/>
    <lineage>
        <taxon>Bacteria</taxon>
        <taxon>Pseudomonadati</taxon>
        <taxon>Pseudomonadota</taxon>
        <taxon>Alphaproteobacteria</taxon>
        <taxon>Hyphomicrobiales</taxon>
        <taxon>Rhizobiaceae</taxon>
        <taxon>Rhizobium/Agrobacterium group</taxon>
        <taxon>Rhizobium</taxon>
    </lineage>
</organism>
<feature type="domain" description="Multidrug resistance protein MdtA-like alpha-helical hairpin" evidence="3">
    <location>
        <begin position="145"/>
        <end position="213"/>
    </location>
</feature>
<dbReference type="GO" id="GO:0030313">
    <property type="term" value="C:cell envelope"/>
    <property type="evidence" value="ECO:0007669"/>
    <property type="project" value="UniProtKB-SubCell"/>
</dbReference>
<dbReference type="AlphaFoldDB" id="A0A285UZ49"/>
<proteinExistence type="inferred from homology"/>
<dbReference type="InterPro" id="IPR058627">
    <property type="entry name" value="MdtA-like_C"/>
</dbReference>
<dbReference type="PANTHER" id="PTHR30158">
    <property type="entry name" value="ACRA/E-RELATED COMPONENT OF DRUG EFFLUX TRANSPORTER"/>
    <property type="match status" value="1"/>
</dbReference>
<dbReference type="Gene3D" id="2.40.30.170">
    <property type="match status" value="1"/>
</dbReference>
<accession>A0A285UZ49</accession>
<feature type="domain" description="Multidrug resistance protein MdtA-like beta-barrel" evidence="5">
    <location>
        <begin position="249"/>
        <end position="337"/>
    </location>
</feature>
<dbReference type="Gene3D" id="2.40.420.20">
    <property type="match status" value="1"/>
</dbReference>
<evidence type="ECO:0000259" key="6">
    <source>
        <dbReference type="Pfam" id="PF25967"/>
    </source>
</evidence>
<evidence type="ECO:0000313" key="8">
    <source>
        <dbReference type="Proteomes" id="UP000219167"/>
    </source>
</evidence>
<dbReference type="NCBIfam" id="TIGR01730">
    <property type="entry name" value="RND_mfp"/>
    <property type="match status" value="1"/>
</dbReference>
<dbReference type="GO" id="GO:0046677">
    <property type="term" value="P:response to antibiotic"/>
    <property type="evidence" value="ECO:0007669"/>
    <property type="project" value="TreeGrafter"/>
</dbReference>
<dbReference type="Proteomes" id="UP000219167">
    <property type="component" value="Unassembled WGS sequence"/>
</dbReference>
<dbReference type="Pfam" id="PF25876">
    <property type="entry name" value="HH_MFP_RND"/>
    <property type="match status" value="1"/>
</dbReference>
<protein>
    <submittedName>
        <fullName evidence="7">Membrane fusion protein (Multidrug efflux system)</fullName>
    </submittedName>
</protein>
<keyword evidence="8" id="KW-1185">Reference proteome</keyword>
<evidence type="ECO:0000256" key="2">
    <source>
        <dbReference type="ARBA" id="ARBA00009477"/>
    </source>
</evidence>
<feature type="domain" description="Multidrug resistance protein MdtA-like C-terminal permuted SH3" evidence="6">
    <location>
        <begin position="344"/>
        <end position="404"/>
    </location>
</feature>
<feature type="domain" description="Multidrug resistance protein MdtA-like barrel-sandwich hybrid" evidence="4">
    <location>
        <begin position="104"/>
        <end position="235"/>
    </location>
</feature>
<dbReference type="PANTHER" id="PTHR30158:SF3">
    <property type="entry name" value="MULTIDRUG EFFLUX PUMP SUBUNIT ACRA-RELATED"/>
    <property type="match status" value="1"/>
</dbReference>
<dbReference type="InterPro" id="IPR006143">
    <property type="entry name" value="RND_pump_MFP"/>
</dbReference>
<dbReference type="Pfam" id="PF25944">
    <property type="entry name" value="Beta-barrel_RND"/>
    <property type="match status" value="1"/>
</dbReference>
<sequence>MTHAAADHTARRYVRNSKQSAVTVEATIPGPASSQTPLTVHARKRRFLAFATMAVVIAATISEAAGQENGNTAAASPSVTVMRVVSKDIRPSITFSGRVEAIDKVDLRARVDGFLEQRLFTEGQDVNDGDLLFVMEKGQYEAAVVQAEGAIESAKAGLTLANIEVERQGTLVGKGAAAKQQLDLATAKQQEATGSLTQLRAALDRARLDLGYTDIRAPIAGRIGRSQYSVGNFVGPSSDVLATIVSQDPIYATFSVSQREILAVREKLGSTGKLGGHLSAANVFLLLANGKRYPEPGKVNFVDVTVDQGTDTVPVRAAFPNPDRVLIDGQLVDVIVEGGTAEAALLVPQAAIQIDQAGPYALVVNKENKIEVRRIEPGQVQGADLAVTKGLAAGDMVVTEGVQKVRPGQVVEPVEAKTGS</sequence>
<name>A0A285UZ49_9HYPH</name>
<evidence type="ECO:0000256" key="1">
    <source>
        <dbReference type="ARBA" id="ARBA00004196"/>
    </source>
</evidence>
<dbReference type="Pfam" id="PF25917">
    <property type="entry name" value="BSH_RND"/>
    <property type="match status" value="1"/>
</dbReference>
<reference evidence="7 8" key="1">
    <citation type="submission" date="2017-08" db="EMBL/GenBank/DDBJ databases">
        <authorList>
            <person name="de Groot N.N."/>
        </authorList>
    </citation>
    <scope>NUCLEOTIDE SEQUENCE [LARGE SCALE GENOMIC DNA]</scope>
    <source>
        <strain evidence="7 8">JC85</strain>
    </source>
</reference>
<dbReference type="SUPFAM" id="SSF111369">
    <property type="entry name" value="HlyD-like secretion proteins"/>
    <property type="match status" value="1"/>
</dbReference>
<dbReference type="InterPro" id="IPR058625">
    <property type="entry name" value="MdtA-like_BSH"/>
</dbReference>
<evidence type="ECO:0000259" key="4">
    <source>
        <dbReference type="Pfam" id="PF25917"/>
    </source>
</evidence>
<evidence type="ECO:0000259" key="5">
    <source>
        <dbReference type="Pfam" id="PF25944"/>
    </source>
</evidence>
<evidence type="ECO:0000313" key="7">
    <source>
        <dbReference type="EMBL" id="SOC46016.1"/>
    </source>
</evidence>
<dbReference type="GO" id="GO:0022857">
    <property type="term" value="F:transmembrane transporter activity"/>
    <property type="evidence" value="ECO:0007669"/>
    <property type="project" value="InterPro"/>
</dbReference>
<dbReference type="Pfam" id="PF25967">
    <property type="entry name" value="RND-MFP_C"/>
    <property type="match status" value="1"/>
</dbReference>
<dbReference type="InterPro" id="IPR058624">
    <property type="entry name" value="MdtA-like_HH"/>
</dbReference>
<evidence type="ECO:0000259" key="3">
    <source>
        <dbReference type="Pfam" id="PF25876"/>
    </source>
</evidence>